<feature type="transmembrane region" description="Helical" evidence="9">
    <location>
        <begin position="364"/>
        <end position="384"/>
    </location>
</feature>
<dbReference type="Pfam" id="PF02355">
    <property type="entry name" value="SecD_SecF_C"/>
    <property type="match status" value="2"/>
</dbReference>
<dbReference type="InterPro" id="IPR022645">
    <property type="entry name" value="SecD/SecF_bac"/>
</dbReference>
<keyword evidence="7 9" id="KW-0811">Translocation</keyword>
<evidence type="ECO:0000256" key="1">
    <source>
        <dbReference type="ARBA" id="ARBA00004651"/>
    </source>
</evidence>
<feature type="transmembrane region" description="Helical" evidence="9">
    <location>
        <begin position="730"/>
        <end position="747"/>
    </location>
</feature>
<evidence type="ECO:0000256" key="2">
    <source>
        <dbReference type="ARBA" id="ARBA00022448"/>
    </source>
</evidence>
<dbReference type="NCBIfam" id="NF009583">
    <property type="entry name" value="PRK13024.1-3"/>
    <property type="match status" value="1"/>
</dbReference>
<dbReference type="InterPro" id="IPR022813">
    <property type="entry name" value="SecD/SecF_arch_bac"/>
</dbReference>
<keyword evidence="6 9" id="KW-1133">Transmembrane helix</keyword>
<dbReference type="SUPFAM" id="SSF82866">
    <property type="entry name" value="Multidrug efflux transporter AcrB transmembrane domain"/>
    <property type="match status" value="2"/>
</dbReference>
<dbReference type="Gene3D" id="1.20.1640.10">
    <property type="entry name" value="Multidrug efflux transporter AcrB transmembrane domain"/>
    <property type="match status" value="2"/>
</dbReference>
<evidence type="ECO:0000259" key="12">
    <source>
        <dbReference type="Pfam" id="PF21760"/>
    </source>
</evidence>
<evidence type="ECO:0000259" key="11">
    <source>
        <dbReference type="Pfam" id="PF02355"/>
    </source>
</evidence>
<keyword evidence="8 9" id="KW-0472">Membrane</keyword>
<dbReference type="Gene3D" id="3.30.70.3400">
    <property type="match status" value="2"/>
</dbReference>
<dbReference type="PRINTS" id="PR01755">
    <property type="entry name" value="SECFTRNLCASE"/>
</dbReference>
<sequence>MRALTKRTLWYGCIILLGFLSALPSFLPGEDRPYLPDWYDSNQFSLGLDLRGGSHLLLAVDMEELLQNENQQMADVLTDNLRQADIRYLKPRVDQGGIHISLRDAGDMDVLTQVARDTLAESQSGAPAYTLARDNNTLTLSMTQVHREALQQDAVTQSLDIVHRRLDETGMVEPSITRQGQDSIVVQLPGVSDPQRVKELLGTTAQMNFHWLADSTSTDVIELRGLEDRPEDGPETDQSPSQVYRLERKIAMEGRHVRNANMVLQQQTGQPVVNFVLDKTGGRQFGDMTQANIGRALAVVLDDKVITAPVIRSAITTGSGEISGGFSAVDATDLAMLLRAGALPAALDVIEERSVGPSLGSDSINMGLLAGLVGAALVLAFMVTAYGSWGLIAWLSLSVNVGLIFGVLSLLGATLTLPGIAGLILVMGMAVDANILINERIRDELRQGKTPWLSLDNGFRKAYGTIIDSNITTLIAISLLFTMGSGPVRGFAVTMGIGLLTSLFTSVAFTRVLMEWRIRLSGKKTLSITGLPLFDRLANKFSSGKQVINFMRASAAGLVISAILSVASIALLVYPGLDFGIDFSGGALVEIKAPDTSIEQLRSSLVNAGLPDISVQETASAGGNAIASDTYQLRQAIQEDADNSQVMNNMRAAVLQAAPDAEFQRTDMVGPRVSGDFADMSILAVLLAGAGMLFYLWYRFENHFAVAAVITIALDLTKTLGFFALSGVEFNLTAVAALLALIGYSVNDKVVVFDRIRENLHAKPDQDLAKLVDRSISATLTRTVFTSGSTLVAILPMAVAGGSAVSSFALPMLFGIIISTNSSIFIAAPIVLRLGRRRANRGLGQLHAPVSTDTVTTRP</sequence>
<feature type="transmembrane region" description="Helical" evidence="9">
    <location>
        <begin position="462"/>
        <end position="484"/>
    </location>
</feature>
<dbReference type="InterPro" id="IPR005791">
    <property type="entry name" value="SecD"/>
</dbReference>
<dbReference type="InterPro" id="IPR022646">
    <property type="entry name" value="SecD/SecF_CS"/>
</dbReference>
<keyword evidence="2 9" id="KW-0813">Transport</keyword>
<feature type="domain" description="SecDF P1 head subdomain" evidence="13">
    <location>
        <begin position="239"/>
        <end position="345"/>
    </location>
</feature>
<comment type="caution">
    <text evidence="14">The sequence shown here is derived from an EMBL/GenBank/DDBJ whole genome shotgun (WGS) entry which is preliminary data.</text>
</comment>
<evidence type="ECO:0000256" key="6">
    <source>
        <dbReference type="ARBA" id="ARBA00022989"/>
    </source>
</evidence>
<evidence type="ECO:0000256" key="7">
    <source>
        <dbReference type="ARBA" id="ARBA00023010"/>
    </source>
</evidence>
<feature type="transmembrane region" description="Helical" evidence="9">
    <location>
        <begin position="808"/>
        <end position="832"/>
    </location>
</feature>
<dbReference type="GO" id="GO:0006605">
    <property type="term" value="P:protein targeting"/>
    <property type="evidence" value="ECO:0007669"/>
    <property type="project" value="UniProtKB-UniRule"/>
</dbReference>
<dbReference type="AlphaFoldDB" id="A0A1E8CFB7"/>
<comment type="similarity">
    <text evidence="9">Belongs to the SecD/SecF family. SecD subfamily.</text>
</comment>
<feature type="domain" description="Protein export membrane protein SecD/SecF C-terminal" evidence="11">
    <location>
        <begin position="654"/>
        <end position="836"/>
    </location>
</feature>
<dbReference type="FunFam" id="1.20.1640.10:FF:000004">
    <property type="entry name" value="Protein translocase subunit SecD"/>
    <property type="match status" value="1"/>
</dbReference>
<dbReference type="STRING" id="1524254.PHACT_14700"/>
<organism evidence="14 15">
    <name type="scientific">Pseudohongiella acticola</name>
    <dbReference type="NCBI Taxonomy" id="1524254"/>
    <lineage>
        <taxon>Bacteria</taxon>
        <taxon>Pseudomonadati</taxon>
        <taxon>Pseudomonadota</taxon>
        <taxon>Gammaproteobacteria</taxon>
        <taxon>Pseudomonadales</taxon>
        <taxon>Pseudohongiellaceae</taxon>
        <taxon>Pseudohongiella</taxon>
    </lineage>
</organism>
<evidence type="ECO:0000256" key="8">
    <source>
        <dbReference type="ARBA" id="ARBA00023136"/>
    </source>
</evidence>
<comment type="subcellular location">
    <subcellularLocation>
        <location evidence="1 9">Cell membrane</location>
        <topology evidence="1 9">Multi-pass membrane protein</topology>
    </subcellularLocation>
</comment>
<reference evidence="15" key="1">
    <citation type="submission" date="2016-07" db="EMBL/GenBank/DDBJ databases">
        <authorList>
            <person name="Florea S."/>
            <person name="Webb J.S."/>
            <person name="Jaromczyk J."/>
            <person name="Schardl C.L."/>
        </authorList>
    </citation>
    <scope>NUCLEOTIDE SEQUENCE [LARGE SCALE GENOMIC DNA]</scope>
    <source>
        <strain evidence="15">KCTC 42131</strain>
    </source>
</reference>
<evidence type="ECO:0000256" key="5">
    <source>
        <dbReference type="ARBA" id="ARBA00022927"/>
    </source>
</evidence>
<feature type="transmembrane region" description="Helical" evidence="9">
    <location>
        <begin position="704"/>
        <end position="724"/>
    </location>
</feature>
<dbReference type="InterPro" id="IPR005665">
    <property type="entry name" value="SecF_bac"/>
</dbReference>
<dbReference type="InterPro" id="IPR048631">
    <property type="entry name" value="SecD_1st"/>
</dbReference>
<comment type="function">
    <text evidence="9">Part of the Sec protein translocase complex. Interacts with the SecYEG preprotein conducting channel. SecDF uses the proton motive force (PMF) to complete protein translocation after the ATP-dependent function of SecA.</text>
</comment>
<feature type="domain" description="Protein export membrane protein SecD/SecF C-terminal" evidence="11">
    <location>
        <begin position="348"/>
        <end position="512"/>
    </location>
</feature>
<dbReference type="InterPro" id="IPR055344">
    <property type="entry name" value="SecD_SecF_C_bact"/>
</dbReference>
<feature type="transmembrane region" description="Helical" evidence="9">
    <location>
        <begin position="490"/>
        <end position="514"/>
    </location>
</feature>
<dbReference type="HAMAP" id="MF_01463_B">
    <property type="entry name" value="SecD_B"/>
    <property type="match status" value="1"/>
</dbReference>
<dbReference type="InterPro" id="IPR054384">
    <property type="entry name" value="SecDF_P1_head"/>
</dbReference>
<dbReference type="Pfam" id="PF07549">
    <property type="entry name" value="Sec_GG"/>
    <property type="match status" value="2"/>
</dbReference>
<dbReference type="PANTHER" id="PTHR30081:SF1">
    <property type="entry name" value="PROTEIN TRANSLOCASE SUBUNIT SECD"/>
    <property type="match status" value="1"/>
</dbReference>
<evidence type="ECO:0000259" key="13">
    <source>
        <dbReference type="Pfam" id="PF22599"/>
    </source>
</evidence>
<keyword evidence="5 9" id="KW-0653">Protein transport</keyword>
<dbReference type="Gene3D" id="3.30.1360.200">
    <property type="match status" value="1"/>
</dbReference>
<name>A0A1E8CFB7_9GAMM</name>
<dbReference type="NCBIfam" id="TIGR00966">
    <property type="entry name" value="transloc_SecF"/>
    <property type="match status" value="1"/>
</dbReference>
<dbReference type="GO" id="GO:0015450">
    <property type="term" value="F:protein-transporting ATPase activity"/>
    <property type="evidence" value="ECO:0007669"/>
    <property type="project" value="InterPro"/>
</dbReference>
<dbReference type="Pfam" id="PF22599">
    <property type="entry name" value="SecDF_P1_head"/>
    <property type="match status" value="1"/>
</dbReference>
<feature type="transmembrane region" description="Helical" evidence="9">
    <location>
        <begin position="417"/>
        <end position="437"/>
    </location>
</feature>
<dbReference type="GO" id="GO:0043952">
    <property type="term" value="P:protein transport by the Sec complex"/>
    <property type="evidence" value="ECO:0007669"/>
    <property type="project" value="UniProtKB-UniRule"/>
</dbReference>
<proteinExistence type="inferred from homology"/>
<feature type="transmembrane region" description="Helical" evidence="9">
    <location>
        <begin position="9"/>
        <end position="27"/>
    </location>
</feature>
<comment type="subunit">
    <text evidence="10">Forms a complex with SecD. Part of the essential Sec protein translocation apparatus which comprises SecA, SecYEG and auxiliary proteins SecDF-YajC and YidC.</text>
</comment>
<keyword evidence="15" id="KW-1185">Reference proteome</keyword>
<dbReference type="Proteomes" id="UP000175669">
    <property type="component" value="Unassembled WGS sequence"/>
</dbReference>
<accession>A0A1E8CFB7</accession>
<evidence type="ECO:0000313" key="14">
    <source>
        <dbReference type="EMBL" id="OFE11103.1"/>
    </source>
</evidence>
<keyword evidence="3 9" id="KW-1003">Cell membrane</keyword>
<comment type="subunit">
    <text evidence="9">Forms a complex with SecF. Part of the essential Sec protein translocation apparatus which comprises SecA, SecYEG and auxiliary proteins SecDF-YajC and YidC.</text>
</comment>
<dbReference type="GO" id="GO:0065002">
    <property type="term" value="P:intracellular protein transmembrane transport"/>
    <property type="evidence" value="ECO:0007669"/>
    <property type="project" value="UniProtKB-UniRule"/>
</dbReference>
<evidence type="ECO:0000256" key="9">
    <source>
        <dbReference type="HAMAP-Rule" id="MF_01463"/>
    </source>
</evidence>
<dbReference type="PANTHER" id="PTHR30081">
    <property type="entry name" value="PROTEIN-EXPORT MEMBRANE PROTEIN SEC"/>
    <property type="match status" value="1"/>
</dbReference>
<evidence type="ECO:0000256" key="4">
    <source>
        <dbReference type="ARBA" id="ARBA00022692"/>
    </source>
</evidence>
<comment type="similarity">
    <text evidence="10">Belongs to the SecD/SecF family. SecF subfamily.</text>
</comment>
<dbReference type="NCBIfam" id="TIGR01129">
    <property type="entry name" value="secD"/>
    <property type="match status" value="1"/>
</dbReference>
<evidence type="ECO:0000313" key="15">
    <source>
        <dbReference type="Proteomes" id="UP000175669"/>
    </source>
</evidence>
<feature type="transmembrane region" description="Helical" evidence="9">
    <location>
        <begin position="391"/>
        <end position="411"/>
    </location>
</feature>
<comment type="caution">
    <text evidence="9">Lacks conserved residue(s) required for the propagation of feature annotation.</text>
</comment>
<dbReference type="GO" id="GO:0005886">
    <property type="term" value="C:plasma membrane"/>
    <property type="evidence" value="ECO:0007669"/>
    <property type="project" value="UniProtKB-SubCell"/>
</dbReference>
<feature type="transmembrane region" description="Helical" evidence="9">
    <location>
        <begin position="677"/>
        <end position="697"/>
    </location>
</feature>
<dbReference type="Pfam" id="PF21760">
    <property type="entry name" value="SecD_1st"/>
    <property type="match status" value="1"/>
</dbReference>
<feature type="transmembrane region" description="Helical" evidence="9">
    <location>
        <begin position="555"/>
        <end position="574"/>
    </location>
</feature>
<evidence type="ECO:0000256" key="3">
    <source>
        <dbReference type="ARBA" id="ARBA00022475"/>
    </source>
</evidence>
<feature type="transmembrane region" description="Helical" evidence="9">
    <location>
        <begin position="784"/>
        <end position="802"/>
    </location>
</feature>
<dbReference type="OrthoDB" id="9805019at2"/>
<gene>
    <name evidence="10" type="primary">secF</name>
    <name evidence="9" type="synonym">secD</name>
    <name evidence="14" type="ORF">PHACT_14700</name>
</gene>
<dbReference type="RefSeq" id="WP_070119038.1">
    <property type="nucleotide sequence ID" value="NZ_MASR01000003.1"/>
</dbReference>
<feature type="domain" description="Protein translocase subunit SecDF P1" evidence="12">
    <location>
        <begin position="155"/>
        <end position="212"/>
    </location>
</feature>
<protein>
    <recommendedName>
        <fullName evidence="9 10">Multifunctional fusion protein</fullName>
    </recommendedName>
    <domain>
        <recommendedName>
            <fullName evidence="9">Protein translocase subunit SecD</fullName>
        </recommendedName>
    </domain>
    <domain>
        <recommendedName>
            <fullName evidence="10">Protein-export membrane protein SecF</fullName>
        </recommendedName>
    </domain>
</protein>
<dbReference type="EMBL" id="MASR01000003">
    <property type="protein sequence ID" value="OFE11103.1"/>
    <property type="molecule type" value="Genomic_DNA"/>
</dbReference>
<keyword evidence="4 9" id="KW-0812">Transmembrane</keyword>
<dbReference type="NCBIfam" id="TIGR00916">
    <property type="entry name" value="2A0604s01"/>
    <property type="match status" value="2"/>
</dbReference>
<dbReference type="InterPro" id="IPR048634">
    <property type="entry name" value="SecD_SecF_C"/>
</dbReference>
<dbReference type="HAMAP" id="MF_01464_B">
    <property type="entry name" value="SecF_B"/>
    <property type="match status" value="1"/>
</dbReference>
<evidence type="ECO:0000256" key="10">
    <source>
        <dbReference type="HAMAP-Rule" id="MF_01464"/>
    </source>
</evidence>